<dbReference type="SUPFAM" id="SSF48403">
    <property type="entry name" value="Ankyrin repeat"/>
    <property type="match status" value="1"/>
</dbReference>
<dbReference type="PANTHER" id="PTHR24186">
    <property type="entry name" value="PROTEIN PHOSPHATASE 1 REGULATORY SUBUNIT"/>
    <property type="match status" value="1"/>
</dbReference>
<evidence type="ECO:0000256" key="7">
    <source>
        <dbReference type="PROSITE-ProRule" id="PRU00023"/>
    </source>
</evidence>
<dbReference type="EMBL" id="JAUJYN010000001">
    <property type="protein sequence ID" value="KAK1280727.1"/>
    <property type="molecule type" value="Genomic_DNA"/>
</dbReference>
<dbReference type="InterPro" id="IPR002110">
    <property type="entry name" value="Ankyrin_rpt"/>
</dbReference>
<dbReference type="Pfam" id="PF00023">
    <property type="entry name" value="Ank"/>
    <property type="match status" value="1"/>
</dbReference>
<reference evidence="10" key="2">
    <citation type="submission" date="2023-06" db="EMBL/GenBank/DDBJ databases">
        <authorList>
            <person name="Ma L."/>
            <person name="Liu K.-W."/>
            <person name="Li Z."/>
            <person name="Hsiao Y.-Y."/>
            <person name="Qi Y."/>
            <person name="Fu T."/>
            <person name="Tang G."/>
            <person name="Zhang D."/>
            <person name="Sun W.-H."/>
            <person name="Liu D.-K."/>
            <person name="Li Y."/>
            <person name="Chen G.-Z."/>
            <person name="Liu X.-D."/>
            <person name="Liao X.-Y."/>
            <person name="Jiang Y.-T."/>
            <person name="Yu X."/>
            <person name="Hao Y."/>
            <person name="Huang J."/>
            <person name="Zhao X.-W."/>
            <person name="Ke S."/>
            <person name="Chen Y.-Y."/>
            <person name="Wu W.-L."/>
            <person name="Hsu J.-L."/>
            <person name="Lin Y.-F."/>
            <person name="Huang M.-D."/>
            <person name="Li C.-Y."/>
            <person name="Huang L."/>
            <person name="Wang Z.-W."/>
            <person name="Zhao X."/>
            <person name="Zhong W.-Y."/>
            <person name="Peng D.-H."/>
            <person name="Ahmad S."/>
            <person name="Lan S."/>
            <person name="Zhang J.-S."/>
            <person name="Tsai W.-C."/>
            <person name="Van De Peer Y."/>
            <person name="Liu Z.-J."/>
        </authorList>
    </citation>
    <scope>NUCLEOTIDE SEQUENCE</scope>
    <source>
        <strain evidence="10">SCP</strain>
        <tissue evidence="10">Leaves</tissue>
    </source>
</reference>
<dbReference type="Pfam" id="PF12796">
    <property type="entry name" value="Ank_2"/>
    <property type="match status" value="4"/>
</dbReference>
<evidence type="ECO:0000313" key="10">
    <source>
        <dbReference type="EMBL" id="KAK1280727.1"/>
    </source>
</evidence>
<keyword evidence="5 7" id="KW-0040">ANK repeat</keyword>
<gene>
    <name evidence="10" type="ORF">QJS04_geneDACA019842</name>
</gene>
<evidence type="ECO:0000256" key="1">
    <source>
        <dbReference type="ARBA" id="ARBA00004141"/>
    </source>
</evidence>
<feature type="repeat" description="ANK" evidence="7">
    <location>
        <begin position="146"/>
        <end position="168"/>
    </location>
</feature>
<comment type="subcellular location">
    <subcellularLocation>
        <location evidence="1">Membrane</location>
        <topology evidence="1">Multi-pass membrane protein</topology>
    </subcellularLocation>
</comment>
<evidence type="ECO:0000256" key="2">
    <source>
        <dbReference type="ARBA" id="ARBA00022692"/>
    </source>
</evidence>
<keyword evidence="2 8" id="KW-0812">Transmembrane</keyword>
<dbReference type="PANTHER" id="PTHR24186:SF50">
    <property type="entry name" value="ANKYRIN REPEAT-CONTAINING PROTEIN ITN1-LIKE ISOFORM X1"/>
    <property type="match status" value="1"/>
</dbReference>
<name>A0AAV9BWH3_ACOGR</name>
<organism evidence="10 11">
    <name type="scientific">Acorus gramineus</name>
    <name type="common">Dwarf sweet flag</name>
    <dbReference type="NCBI Taxonomy" id="55184"/>
    <lineage>
        <taxon>Eukaryota</taxon>
        <taxon>Viridiplantae</taxon>
        <taxon>Streptophyta</taxon>
        <taxon>Embryophyta</taxon>
        <taxon>Tracheophyta</taxon>
        <taxon>Spermatophyta</taxon>
        <taxon>Magnoliopsida</taxon>
        <taxon>Liliopsida</taxon>
        <taxon>Acoraceae</taxon>
        <taxon>Acorus</taxon>
    </lineage>
</organism>
<dbReference type="PROSITE" id="PS50088">
    <property type="entry name" value="ANK_REPEAT"/>
    <property type="match status" value="5"/>
</dbReference>
<evidence type="ECO:0000256" key="8">
    <source>
        <dbReference type="SAM" id="Phobius"/>
    </source>
</evidence>
<feature type="transmembrane region" description="Helical" evidence="8">
    <location>
        <begin position="422"/>
        <end position="440"/>
    </location>
</feature>
<feature type="transmembrane region" description="Helical" evidence="8">
    <location>
        <begin position="526"/>
        <end position="549"/>
    </location>
</feature>
<evidence type="ECO:0000256" key="5">
    <source>
        <dbReference type="ARBA" id="ARBA00023043"/>
    </source>
</evidence>
<keyword evidence="6 8" id="KW-0472">Membrane</keyword>
<reference evidence="10" key="1">
    <citation type="journal article" date="2023" name="Nat. Commun.">
        <title>Diploid and tetraploid genomes of Acorus and the evolution of monocots.</title>
        <authorList>
            <person name="Ma L."/>
            <person name="Liu K.W."/>
            <person name="Li Z."/>
            <person name="Hsiao Y.Y."/>
            <person name="Qi Y."/>
            <person name="Fu T."/>
            <person name="Tang G.D."/>
            <person name="Zhang D."/>
            <person name="Sun W.H."/>
            <person name="Liu D.K."/>
            <person name="Li Y."/>
            <person name="Chen G.Z."/>
            <person name="Liu X.D."/>
            <person name="Liao X.Y."/>
            <person name="Jiang Y.T."/>
            <person name="Yu X."/>
            <person name="Hao Y."/>
            <person name="Huang J."/>
            <person name="Zhao X.W."/>
            <person name="Ke S."/>
            <person name="Chen Y.Y."/>
            <person name="Wu W.L."/>
            <person name="Hsu J.L."/>
            <person name="Lin Y.F."/>
            <person name="Huang M.D."/>
            <person name="Li C.Y."/>
            <person name="Huang L."/>
            <person name="Wang Z.W."/>
            <person name="Zhao X."/>
            <person name="Zhong W.Y."/>
            <person name="Peng D.H."/>
            <person name="Ahmad S."/>
            <person name="Lan S."/>
            <person name="Zhang J.S."/>
            <person name="Tsai W.C."/>
            <person name="Van de Peer Y."/>
            <person name="Liu Z.J."/>
        </authorList>
    </citation>
    <scope>NUCLEOTIDE SEQUENCE</scope>
    <source>
        <strain evidence="10">SCP</strain>
    </source>
</reference>
<evidence type="ECO:0000256" key="6">
    <source>
        <dbReference type="ARBA" id="ARBA00023136"/>
    </source>
</evidence>
<dbReference type="GO" id="GO:0005886">
    <property type="term" value="C:plasma membrane"/>
    <property type="evidence" value="ECO:0007669"/>
    <property type="project" value="TreeGrafter"/>
</dbReference>
<feature type="repeat" description="ANK" evidence="7">
    <location>
        <begin position="217"/>
        <end position="249"/>
    </location>
</feature>
<keyword evidence="11" id="KW-1185">Reference proteome</keyword>
<dbReference type="InterPro" id="IPR036770">
    <property type="entry name" value="Ankyrin_rpt-contain_sf"/>
</dbReference>
<dbReference type="Proteomes" id="UP001179952">
    <property type="component" value="Unassembled WGS sequence"/>
</dbReference>
<dbReference type="SMART" id="SM00248">
    <property type="entry name" value="ANK"/>
    <property type="match status" value="9"/>
</dbReference>
<sequence>MKPSLYQAARSGDVNYLMNTSEPLDSTTPQGNTALHIAARLGHVNFTEALLGQSDRLLTRTNKDGENPLHVAAKAGHIYVADAMMTHAERWPADPETDKGGVTVITQAKNEEGNTPLHEAVRAGREVVALKLLKWDMVVADEVNREGETPLHLAARGGMYNVVNAMLDVVVPPVLTEASTLQGTHTPLHEAVKGDHAEVVALLIERRKDMIAAADATGRTALHYAAQKDNGQIVEMLLTNDPSLAYTPNFEGSPPLHIAAAFNSKSAITMLLKCCPDAAEQLDESKMTVLHVAIIHGSLRALRTLLKMIELDEIVNKGDKDLNTPLHVAAKNSRIQSMMVLLEDKRVDVRHLNKDGETACDIIESHIDQIDPYLVYIRKALKKCEAGLSRERQNPSKETWPSTRKKEMSAVDEQFKSSAETYTLVAALIATVTFAAIFTMPGGYSQTDGTAIRTKHAAFKVFVVSNTVATCSSLVVVFCFIWAWKDPVMFKLSQLIWGHRLTVVACLAMLVSLMMAVFVVVAEQCLWLAVLVILVCLAAPVVVCAILGWDVVFVPYPN</sequence>
<accession>A0AAV9BWH3</accession>
<comment type="caution">
    <text evidence="10">The sequence shown here is derived from an EMBL/GenBank/DDBJ whole genome shotgun (WGS) entry which is preliminary data.</text>
</comment>
<evidence type="ECO:0000259" key="9">
    <source>
        <dbReference type="Pfam" id="PF13962"/>
    </source>
</evidence>
<feature type="transmembrane region" description="Helical" evidence="8">
    <location>
        <begin position="461"/>
        <end position="484"/>
    </location>
</feature>
<feature type="transmembrane region" description="Helical" evidence="8">
    <location>
        <begin position="496"/>
        <end position="519"/>
    </location>
</feature>
<protein>
    <recommendedName>
        <fullName evidence="9">PGG domain-containing protein</fullName>
    </recommendedName>
</protein>
<feature type="domain" description="PGG" evidence="9">
    <location>
        <begin position="413"/>
        <end position="520"/>
    </location>
</feature>
<evidence type="ECO:0000256" key="3">
    <source>
        <dbReference type="ARBA" id="ARBA00022737"/>
    </source>
</evidence>
<dbReference type="InterPro" id="IPR026961">
    <property type="entry name" value="PGG_dom"/>
</dbReference>
<evidence type="ECO:0000256" key="4">
    <source>
        <dbReference type="ARBA" id="ARBA00022989"/>
    </source>
</evidence>
<keyword evidence="3" id="KW-0677">Repeat</keyword>
<dbReference type="AlphaFoldDB" id="A0AAV9BWH3"/>
<dbReference type="Gene3D" id="1.25.40.20">
    <property type="entry name" value="Ankyrin repeat-containing domain"/>
    <property type="match status" value="3"/>
</dbReference>
<proteinExistence type="predicted"/>
<evidence type="ECO:0000313" key="11">
    <source>
        <dbReference type="Proteomes" id="UP001179952"/>
    </source>
</evidence>
<feature type="repeat" description="ANK" evidence="7">
    <location>
        <begin position="183"/>
        <end position="215"/>
    </location>
</feature>
<feature type="repeat" description="ANK" evidence="7">
    <location>
        <begin position="321"/>
        <end position="354"/>
    </location>
</feature>
<dbReference type="PROSITE" id="PS50297">
    <property type="entry name" value="ANK_REP_REGION"/>
    <property type="match status" value="4"/>
</dbReference>
<dbReference type="Pfam" id="PF13962">
    <property type="entry name" value="PGG"/>
    <property type="match status" value="1"/>
</dbReference>
<feature type="repeat" description="ANK" evidence="7">
    <location>
        <begin position="30"/>
        <end position="62"/>
    </location>
</feature>
<keyword evidence="4 8" id="KW-1133">Transmembrane helix</keyword>